<feature type="domain" description="DUF1618" evidence="1">
    <location>
        <begin position="20"/>
        <end position="105"/>
    </location>
</feature>
<dbReference type="Pfam" id="PF07762">
    <property type="entry name" value="DUF1618"/>
    <property type="match status" value="1"/>
</dbReference>
<dbReference type="AlphaFoldDB" id="A0A3L6RY52"/>
<evidence type="ECO:0000313" key="2">
    <source>
        <dbReference type="EMBL" id="RLN11670.1"/>
    </source>
</evidence>
<organism evidence="2 3">
    <name type="scientific">Panicum miliaceum</name>
    <name type="common">Proso millet</name>
    <name type="synonym">Broomcorn millet</name>
    <dbReference type="NCBI Taxonomy" id="4540"/>
    <lineage>
        <taxon>Eukaryota</taxon>
        <taxon>Viridiplantae</taxon>
        <taxon>Streptophyta</taxon>
        <taxon>Embryophyta</taxon>
        <taxon>Tracheophyta</taxon>
        <taxon>Spermatophyta</taxon>
        <taxon>Magnoliopsida</taxon>
        <taxon>Liliopsida</taxon>
        <taxon>Poales</taxon>
        <taxon>Poaceae</taxon>
        <taxon>PACMAD clade</taxon>
        <taxon>Panicoideae</taxon>
        <taxon>Panicodae</taxon>
        <taxon>Paniceae</taxon>
        <taxon>Panicinae</taxon>
        <taxon>Panicum</taxon>
        <taxon>Panicum sect. Panicum</taxon>
    </lineage>
</organism>
<evidence type="ECO:0000313" key="3">
    <source>
        <dbReference type="Proteomes" id="UP000275267"/>
    </source>
</evidence>
<proteinExistence type="predicted"/>
<reference evidence="3" key="1">
    <citation type="journal article" date="2019" name="Nat. Commun.">
        <title>The genome of broomcorn millet.</title>
        <authorList>
            <person name="Zou C."/>
            <person name="Miki D."/>
            <person name="Li D."/>
            <person name="Tang Q."/>
            <person name="Xiao L."/>
            <person name="Rajput S."/>
            <person name="Deng P."/>
            <person name="Jia W."/>
            <person name="Huang R."/>
            <person name="Zhang M."/>
            <person name="Sun Y."/>
            <person name="Hu J."/>
            <person name="Fu X."/>
            <person name="Schnable P.S."/>
            <person name="Li F."/>
            <person name="Zhang H."/>
            <person name="Feng B."/>
            <person name="Zhu X."/>
            <person name="Liu R."/>
            <person name="Schnable J.C."/>
            <person name="Zhu J.-K."/>
            <person name="Zhang H."/>
        </authorList>
    </citation>
    <scope>NUCLEOTIDE SEQUENCE [LARGE SCALE GENOMIC DNA]</scope>
</reference>
<accession>A0A3L6RY52</accession>
<dbReference type="EMBL" id="PQIB02000006">
    <property type="protein sequence ID" value="RLN11670.1"/>
    <property type="molecule type" value="Genomic_DNA"/>
</dbReference>
<dbReference type="InterPro" id="IPR011676">
    <property type="entry name" value="DUF1618"/>
</dbReference>
<keyword evidence="3" id="KW-1185">Reference proteome</keyword>
<protein>
    <recommendedName>
        <fullName evidence="1">DUF1618 domain-containing protein</fullName>
    </recommendedName>
</protein>
<sequence length="133" mass="14753">MVMHRPSKAVPAGGGWLALVDLWRGVALCNVLDDAPVLRMFQLPVPPPRGVCVEMYDASSIRDAAVGAGGAVRFLLLSFDEDDDRDGGGAWTATAWRREAGSEYWFRVFQGRRRRHILADDSRFLHLLSVSKV</sequence>
<dbReference type="PANTHER" id="PTHR33074:SF85">
    <property type="entry name" value="DUF1618 DOMAIN-CONTAINING PROTEIN"/>
    <property type="match status" value="1"/>
</dbReference>
<dbReference type="Proteomes" id="UP000275267">
    <property type="component" value="Unassembled WGS sequence"/>
</dbReference>
<comment type="caution">
    <text evidence="2">The sequence shown here is derived from an EMBL/GenBank/DDBJ whole genome shotgun (WGS) entry which is preliminary data.</text>
</comment>
<name>A0A3L6RY52_PANMI</name>
<gene>
    <name evidence="2" type="ORF">C2845_PM09G21330</name>
</gene>
<dbReference type="PANTHER" id="PTHR33074">
    <property type="entry name" value="EXPRESSED PROTEIN-RELATED"/>
    <property type="match status" value="1"/>
</dbReference>
<dbReference type="OrthoDB" id="597802at2759"/>
<evidence type="ECO:0000259" key="1">
    <source>
        <dbReference type="Pfam" id="PF07762"/>
    </source>
</evidence>